<dbReference type="InterPro" id="IPR000944">
    <property type="entry name" value="Tscrpt_reg_Rrf2"/>
</dbReference>
<dbReference type="GO" id="GO:0003700">
    <property type="term" value="F:DNA-binding transcription factor activity"/>
    <property type="evidence" value="ECO:0007669"/>
    <property type="project" value="TreeGrafter"/>
</dbReference>
<dbReference type="GO" id="GO:0005829">
    <property type="term" value="C:cytosol"/>
    <property type="evidence" value="ECO:0007669"/>
    <property type="project" value="TreeGrafter"/>
</dbReference>
<accession>A0A381N884</accession>
<proteinExistence type="predicted"/>
<dbReference type="SUPFAM" id="SSF46785">
    <property type="entry name" value="Winged helix' DNA-binding domain"/>
    <property type="match status" value="1"/>
</dbReference>
<sequence length="132" mass="15073">MLKITRKVEYALIALRHMQLKQSEELTSTKEIATRYGVPQQLLAKTLQHMARDGIIQAVQGSAGGYRIAINLDQISMKDFFERLEGPLGMMDCYFDSDCIQMGACNIRIPIQRINDNMRNLFSQMSVQEVTQ</sequence>
<dbReference type="PROSITE" id="PS51197">
    <property type="entry name" value="HTH_RRF2_2"/>
    <property type="match status" value="1"/>
</dbReference>
<evidence type="ECO:0008006" key="2">
    <source>
        <dbReference type="Google" id="ProtNLM"/>
    </source>
</evidence>
<organism evidence="1">
    <name type="scientific">marine metagenome</name>
    <dbReference type="NCBI Taxonomy" id="408172"/>
    <lineage>
        <taxon>unclassified sequences</taxon>
        <taxon>metagenomes</taxon>
        <taxon>ecological metagenomes</taxon>
    </lineage>
</organism>
<dbReference type="InterPro" id="IPR036390">
    <property type="entry name" value="WH_DNA-bd_sf"/>
</dbReference>
<dbReference type="NCBIfam" id="TIGR00738">
    <property type="entry name" value="rrf2_super"/>
    <property type="match status" value="1"/>
</dbReference>
<reference evidence="1" key="1">
    <citation type="submission" date="2018-05" db="EMBL/GenBank/DDBJ databases">
        <authorList>
            <person name="Lanie J.A."/>
            <person name="Ng W.-L."/>
            <person name="Kazmierczak K.M."/>
            <person name="Andrzejewski T.M."/>
            <person name="Davidsen T.M."/>
            <person name="Wayne K.J."/>
            <person name="Tettelin H."/>
            <person name="Glass J.I."/>
            <person name="Rusch D."/>
            <person name="Podicherti R."/>
            <person name="Tsui H.-C.T."/>
            <person name="Winkler M.E."/>
        </authorList>
    </citation>
    <scope>NUCLEOTIDE SEQUENCE</scope>
</reference>
<dbReference type="Gene3D" id="1.10.10.10">
    <property type="entry name" value="Winged helix-like DNA-binding domain superfamily/Winged helix DNA-binding domain"/>
    <property type="match status" value="1"/>
</dbReference>
<name>A0A381N884_9ZZZZ</name>
<dbReference type="InterPro" id="IPR036388">
    <property type="entry name" value="WH-like_DNA-bd_sf"/>
</dbReference>
<dbReference type="PANTHER" id="PTHR33221:SF15">
    <property type="entry name" value="HTH-TYPE TRANSCRIPTIONAL REGULATOR YWGB-RELATED"/>
    <property type="match status" value="1"/>
</dbReference>
<dbReference type="EMBL" id="UINC01000162">
    <property type="protein sequence ID" value="SUZ50274.1"/>
    <property type="molecule type" value="Genomic_DNA"/>
</dbReference>
<dbReference type="Pfam" id="PF02082">
    <property type="entry name" value="Rrf2"/>
    <property type="match status" value="1"/>
</dbReference>
<dbReference type="PANTHER" id="PTHR33221">
    <property type="entry name" value="WINGED HELIX-TURN-HELIX TRANSCRIPTIONAL REGULATOR, RRF2 FAMILY"/>
    <property type="match status" value="1"/>
</dbReference>
<protein>
    <recommendedName>
        <fullName evidence="2">Rrf2 family transcriptional regulator</fullName>
    </recommendedName>
</protein>
<dbReference type="AlphaFoldDB" id="A0A381N884"/>
<gene>
    <name evidence="1" type="ORF">METZ01_LOCUS3128</name>
</gene>
<evidence type="ECO:0000313" key="1">
    <source>
        <dbReference type="EMBL" id="SUZ50274.1"/>
    </source>
</evidence>